<dbReference type="PANTHER" id="PTHR30349">
    <property type="entry name" value="PHAGE INTEGRASE-RELATED"/>
    <property type="match status" value="1"/>
</dbReference>
<keyword evidence="3 5" id="KW-0238">DNA-binding</keyword>
<protein>
    <submittedName>
        <fullName evidence="8">Integrase family protein</fullName>
    </submittedName>
</protein>
<evidence type="ECO:0000313" key="8">
    <source>
        <dbReference type="EMBL" id="GAX89814.1"/>
    </source>
</evidence>
<comment type="similarity">
    <text evidence="1">Belongs to the 'phage' integrase family.</text>
</comment>
<dbReference type="CDD" id="cd01188">
    <property type="entry name" value="INT_RitA_C_like"/>
    <property type="match status" value="1"/>
</dbReference>
<feature type="domain" description="Core-binding (CB)" evidence="7">
    <location>
        <begin position="116"/>
        <end position="192"/>
    </location>
</feature>
<dbReference type="Pfam" id="PF02899">
    <property type="entry name" value="Phage_int_SAM_1"/>
    <property type="match status" value="1"/>
</dbReference>
<dbReference type="Pfam" id="PF00589">
    <property type="entry name" value="Phage_integrase"/>
    <property type="match status" value="1"/>
</dbReference>
<keyword evidence="4" id="KW-0233">DNA recombination</keyword>
<dbReference type="GO" id="GO:0015074">
    <property type="term" value="P:DNA integration"/>
    <property type="evidence" value="ECO:0007669"/>
    <property type="project" value="UniProtKB-KW"/>
</dbReference>
<dbReference type="Proteomes" id="UP000217785">
    <property type="component" value="Unassembled WGS sequence"/>
</dbReference>
<dbReference type="InterPro" id="IPR013762">
    <property type="entry name" value="Integrase-like_cat_sf"/>
</dbReference>
<dbReference type="InterPro" id="IPR044068">
    <property type="entry name" value="CB"/>
</dbReference>
<gene>
    <name evidence="8" type="ORF">EFBL_1439</name>
</gene>
<dbReference type="SUPFAM" id="SSF56349">
    <property type="entry name" value="DNA breaking-rejoining enzymes"/>
    <property type="match status" value="1"/>
</dbReference>
<dbReference type="InterPro" id="IPR010998">
    <property type="entry name" value="Integrase_recombinase_N"/>
</dbReference>
<organism evidence="8 9">
    <name type="scientific">Effusibacillus lacus</name>
    <dbReference type="NCBI Taxonomy" id="1348429"/>
    <lineage>
        <taxon>Bacteria</taxon>
        <taxon>Bacillati</taxon>
        <taxon>Bacillota</taxon>
        <taxon>Bacilli</taxon>
        <taxon>Bacillales</taxon>
        <taxon>Alicyclobacillaceae</taxon>
        <taxon>Effusibacillus</taxon>
    </lineage>
</organism>
<dbReference type="OrthoDB" id="283809at2"/>
<dbReference type="EMBL" id="BDUF01000030">
    <property type="protein sequence ID" value="GAX89814.1"/>
    <property type="molecule type" value="Genomic_DNA"/>
</dbReference>
<evidence type="ECO:0000259" key="6">
    <source>
        <dbReference type="PROSITE" id="PS51898"/>
    </source>
</evidence>
<evidence type="ECO:0000256" key="1">
    <source>
        <dbReference type="ARBA" id="ARBA00008857"/>
    </source>
</evidence>
<keyword evidence="9" id="KW-1185">Reference proteome</keyword>
<evidence type="ECO:0000256" key="2">
    <source>
        <dbReference type="ARBA" id="ARBA00022908"/>
    </source>
</evidence>
<accession>A0A292YN43</accession>
<evidence type="ECO:0000256" key="5">
    <source>
        <dbReference type="PROSITE-ProRule" id="PRU01248"/>
    </source>
</evidence>
<dbReference type="GO" id="GO:0006310">
    <property type="term" value="P:DNA recombination"/>
    <property type="evidence" value="ECO:0007669"/>
    <property type="project" value="UniProtKB-KW"/>
</dbReference>
<dbReference type="Gene3D" id="1.10.150.130">
    <property type="match status" value="1"/>
</dbReference>
<dbReference type="Gene3D" id="1.10.443.10">
    <property type="entry name" value="Intergrase catalytic core"/>
    <property type="match status" value="1"/>
</dbReference>
<evidence type="ECO:0000256" key="4">
    <source>
        <dbReference type="ARBA" id="ARBA00023172"/>
    </source>
</evidence>
<comment type="caution">
    <text evidence="8">The sequence shown here is derived from an EMBL/GenBank/DDBJ whole genome shotgun (WGS) entry which is preliminary data.</text>
</comment>
<dbReference type="PROSITE" id="PS51898">
    <property type="entry name" value="TYR_RECOMBINASE"/>
    <property type="match status" value="1"/>
</dbReference>
<evidence type="ECO:0000256" key="3">
    <source>
        <dbReference type="ARBA" id="ARBA00023125"/>
    </source>
</evidence>
<dbReference type="InterPro" id="IPR004107">
    <property type="entry name" value="Integrase_SAM-like_N"/>
</dbReference>
<evidence type="ECO:0000313" key="9">
    <source>
        <dbReference type="Proteomes" id="UP000217785"/>
    </source>
</evidence>
<dbReference type="InterPro" id="IPR002104">
    <property type="entry name" value="Integrase_catalytic"/>
</dbReference>
<feature type="domain" description="Tyr recombinase" evidence="6">
    <location>
        <begin position="215"/>
        <end position="401"/>
    </location>
</feature>
<sequence>MKREADVPIQKLIELVEAELLRTGYGDRVIKRYQRVWNRLTDYMKECSLVAYNTKIGLDFMEAAYQITVFKALTNENKVRARSIQVLNDYHLHGIIFPKFTTSSFSLLSHHSSILEQFQEYRKQFQISKSTLKSYEKYIGKFLLFLERHGVLELSQITASSVLDYTNIFAGYSSATSHNSLSALRVFLRYLHEIGTLGEDFADKVPHVRYRRDAHIPSAFAKEDVQRVLEAVDRSSPRGKRDYAMLLLASELGLRSGDIRNLAFSNLHWEKNTIELTMSKTGKPITLPLLEKIGMAIIDYVKYGRPKTDSNYVFLRHISPIQPLTASALSGIVKQYISIAGIDVKPGQSQGPHAMRHSLASALLEDNVPLPVISEILGHTDSRTTGVYLKIDVNQLRNCALEVPCFDWNADREVF</sequence>
<dbReference type="InterPro" id="IPR050090">
    <property type="entry name" value="Tyrosine_recombinase_XerCD"/>
</dbReference>
<dbReference type="PROSITE" id="PS51900">
    <property type="entry name" value="CB"/>
    <property type="match status" value="1"/>
</dbReference>
<dbReference type="PANTHER" id="PTHR30349:SF41">
    <property type="entry name" value="INTEGRASE_RECOMBINASE PROTEIN MJ0367-RELATED"/>
    <property type="match status" value="1"/>
</dbReference>
<evidence type="ECO:0000259" key="7">
    <source>
        <dbReference type="PROSITE" id="PS51900"/>
    </source>
</evidence>
<dbReference type="InterPro" id="IPR011010">
    <property type="entry name" value="DNA_brk_join_enz"/>
</dbReference>
<dbReference type="AlphaFoldDB" id="A0A292YN43"/>
<keyword evidence="2" id="KW-0229">DNA integration</keyword>
<reference evidence="9" key="1">
    <citation type="submission" date="2017-07" db="EMBL/GenBank/DDBJ databases">
        <title>Draft genome sequence of Effusibacillus lacus strain skLN1.</title>
        <authorList>
            <person name="Watanabe M."/>
            <person name="Kojima H."/>
            <person name="Fukui M."/>
        </authorList>
    </citation>
    <scope>NUCLEOTIDE SEQUENCE [LARGE SCALE GENOMIC DNA]</scope>
    <source>
        <strain evidence="9">skLN1</strain>
    </source>
</reference>
<name>A0A292YN43_9BACL</name>
<dbReference type="GO" id="GO:0003677">
    <property type="term" value="F:DNA binding"/>
    <property type="evidence" value="ECO:0007669"/>
    <property type="project" value="UniProtKB-UniRule"/>
</dbReference>
<proteinExistence type="inferred from homology"/>